<feature type="transmembrane region" description="Helical" evidence="6">
    <location>
        <begin position="304"/>
        <end position="323"/>
    </location>
</feature>
<feature type="domain" description="Major facilitator superfamily (MFS) profile" evidence="7">
    <location>
        <begin position="18"/>
        <end position="391"/>
    </location>
</feature>
<feature type="transmembrane region" description="Helical" evidence="6">
    <location>
        <begin position="142"/>
        <end position="160"/>
    </location>
</feature>
<dbReference type="PROSITE" id="PS50850">
    <property type="entry name" value="MFS"/>
    <property type="match status" value="1"/>
</dbReference>
<feature type="transmembrane region" description="Helical" evidence="6">
    <location>
        <begin position="84"/>
        <end position="103"/>
    </location>
</feature>
<protein>
    <submittedName>
        <fullName evidence="8">DHA1 family inner membrane transport protein</fullName>
    </submittedName>
</protein>
<feature type="transmembrane region" description="Helical" evidence="6">
    <location>
        <begin position="330"/>
        <end position="348"/>
    </location>
</feature>
<evidence type="ECO:0000256" key="2">
    <source>
        <dbReference type="ARBA" id="ARBA00022475"/>
    </source>
</evidence>
<dbReference type="InterPro" id="IPR020846">
    <property type="entry name" value="MFS_dom"/>
</dbReference>
<comment type="caution">
    <text evidence="8">The sequence shown here is derived from an EMBL/GenBank/DDBJ whole genome shotgun (WGS) entry which is preliminary data.</text>
</comment>
<dbReference type="InterPro" id="IPR011701">
    <property type="entry name" value="MFS"/>
</dbReference>
<dbReference type="OrthoDB" id="9814237at2"/>
<dbReference type="AlphaFoldDB" id="A0A561BVJ5"/>
<evidence type="ECO:0000313" key="9">
    <source>
        <dbReference type="Proteomes" id="UP000318380"/>
    </source>
</evidence>
<keyword evidence="4 6" id="KW-1133">Transmembrane helix</keyword>
<dbReference type="Proteomes" id="UP000318380">
    <property type="component" value="Unassembled WGS sequence"/>
</dbReference>
<reference evidence="8 9" key="1">
    <citation type="submission" date="2019-06" db="EMBL/GenBank/DDBJ databases">
        <title>Sequencing the genomes of 1000 actinobacteria strains.</title>
        <authorList>
            <person name="Klenk H.-P."/>
        </authorList>
    </citation>
    <scope>NUCLEOTIDE SEQUENCE [LARGE SCALE GENOMIC DNA]</scope>
    <source>
        <strain evidence="8 9">DSM 24683</strain>
    </source>
</reference>
<dbReference type="PANTHER" id="PTHR43124">
    <property type="entry name" value="PURINE EFFLUX PUMP PBUE"/>
    <property type="match status" value="1"/>
</dbReference>
<gene>
    <name evidence="8" type="ORF">FB561_3977</name>
</gene>
<dbReference type="EMBL" id="VIVK01000001">
    <property type="protein sequence ID" value="TWD82833.1"/>
    <property type="molecule type" value="Genomic_DNA"/>
</dbReference>
<dbReference type="PANTHER" id="PTHR43124:SF3">
    <property type="entry name" value="CHLORAMPHENICOL EFFLUX PUMP RV0191"/>
    <property type="match status" value="1"/>
</dbReference>
<dbReference type="Pfam" id="PF07690">
    <property type="entry name" value="MFS_1"/>
    <property type="match status" value="1"/>
</dbReference>
<comment type="subcellular location">
    <subcellularLocation>
        <location evidence="1">Cell membrane</location>
        <topology evidence="1">Multi-pass membrane protein</topology>
    </subcellularLocation>
</comment>
<evidence type="ECO:0000259" key="7">
    <source>
        <dbReference type="PROSITE" id="PS50850"/>
    </source>
</evidence>
<dbReference type="InterPro" id="IPR050189">
    <property type="entry name" value="MFS_Efflux_Transporters"/>
</dbReference>
<evidence type="ECO:0000256" key="6">
    <source>
        <dbReference type="SAM" id="Phobius"/>
    </source>
</evidence>
<proteinExistence type="predicted"/>
<evidence type="ECO:0000256" key="4">
    <source>
        <dbReference type="ARBA" id="ARBA00022989"/>
    </source>
</evidence>
<dbReference type="PROSITE" id="PS51257">
    <property type="entry name" value="PROKAR_LIPOPROTEIN"/>
    <property type="match status" value="1"/>
</dbReference>
<feature type="transmembrane region" description="Helical" evidence="6">
    <location>
        <begin position="48"/>
        <end position="72"/>
    </location>
</feature>
<evidence type="ECO:0000256" key="1">
    <source>
        <dbReference type="ARBA" id="ARBA00004651"/>
    </source>
</evidence>
<feature type="transmembrane region" description="Helical" evidence="6">
    <location>
        <begin position="280"/>
        <end position="298"/>
    </location>
</feature>
<dbReference type="GO" id="GO:0022857">
    <property type="term" value="F:transmembrane transporter activity"/>
    <property type="evidence" value="ECO:0007669"/>
    <property type="project" value="InterPro"/>
</dbReference>
<accession>A0A561BVJ5</accession>
<dbReference type="SUPFAM" id="SSF103473">
    <property type="entry name" value="MFS general substrate transporter"/>
    <property type="match status" value="1"/>
</dbReference>
<feature type="transmembrane region" description="Helical" evidence="6">
    <location>
        <begin position="172"/>
        <end position="195"/>
    </location>
</feature>
<keyword evidence="5 6" id="KW-0472">Membrane</keyword>
<keyword evidence="3 6" id="KW-0812">Transmembrane</keyword>
<feature type="transmembrane region" description="Helical" evidence="6">
    <location>
        <begin position="207"/>
        <end position="229"/>
    </location>
</feature>
<evidence type="ECO:0000313" key="8">
    <source>
        <dbReference type="EMBL" id="TWD82833.1"/>
    </source>
</evidence>
<dbReference type="InterPro" id="IPR036259">
    <property type="entry name" value="MFS_trans_sf"/>
</dbReference>
<organism evidence="8 9">
    <name type="scientific">Kribbella amoyensis</name>
    <dbReference type="NCBI Taxonomy" id="996641"/>
    <lineage>
        <taxon>Bacteria</taxon>
        <taxon>Bacillati</taxon>
        <taxon>Actinomycetota</taxon>
        <taxon>Actinomycetes</taxon>
        <taxon>Propionibacteriales</taxon>
        <taxon>Kribbellaceae</taxon>
        <taxon>Kribbella</taxon>
    </lineage>
</organism>
<feature type="transmembrane region" description="Helical" evidence="6">
    <location>
        <begin position="109"/>
        <end position="130"/>
    </location>
</feature>
<dbReference type="RefSeq" id="WP_145808705.1">
    <property type="nucleotide sequence ID" value="NZ_VIVK01000001.1"/>
</dbReference>
<dbReference type="GO" id="GO:0005886">
    <property type="term" value="C:plasma membrane"/>
    <property type="evidence" value="ECO:0007669"/>
    <property type="project" value="UniProtKB-SubCell"/>
</dbReference>
<dbReference type="Gene3D" id="1.20.1250.20">
    <property type="entry name" value="MFS general substrate transporter like domains"/>
    <property type="match status" value="2"/>
</dbReference>
<sequence>MSDPRRLPGAGRSRVAIVLGALFAGTFVMGCAEMLVAGMLDLMAADLAVPLSAVGALVSANALGIAIGGPLLTFLTARLGRRPVLLVALAVFTGLNLLPALGAGLEAFIAARVVIGAAEGLFIAAAITTATSIVPRERVGRAMAVVISGFAVSGAVGMPLGRLLGEAVGWRVSFLAVVLTAAVVLVIALLVVPRVPGESEVGMLGQLRFAFAPPVLAVLAVGVLLFAGVSAAQTYLVPFLDGVAGVSGPWIGACLMGFGIAAAIGSFGGGRFADTGAARALILGAVGVAASLVAMVLWGANPVVAVIALLGLALCSAGITSPWQHRVEHLAGPGVILAASLPASAGNLGDAVGAFSGGQAIDLGGIPTAILTAAILAIGSIAAAIASRSLRPARRPQTESALRQETEPATVQ</sequence>
<dbReference type="CDD" id="cd17324">
    <property type="entry name" value="MFS_NepI_like"/>
    <property type="match status" value="1"/>
</dbReference>
<keyword evidence="2" id="KW-1003">Cell membrane</keyword>
<feature type="transmembrane region" description="Helical" evidence="6">
    <location>
        <begin position="368"/>
        <end position="386"/>
    </location>
</feature>
<feature type="transmembrane region" description="Helical" evidence="6">
    <location>
        <begin position="15"/>
        <end position="36"/>
    </location>
</feature>
<name>A0A561BVJ5_9ACTN</name>
<feature type="transmembrane region" description="Helical" evidence="6">
    <location>
        <begin position="249"/>
        <end position="268"/>
    </location>
</feature>
<keyword evidence="9" id="KW-1185">Reference proteome</keyword>
<evidence type="ECO:0000256" key="5">
    <source>
        <dbReference type="ARBA" id="ARBA00023136"/>
    </source>
</evidence>
<evidence type="ECO:0000256" key="3">
    <source>
        <dbReference type="ARBA" id="ARBA00022692"/>
    </source>
</evidence>